<sequence>MRGTLDHHFVDEIPITPLQTPLYKSVLFETHIKGFTKQHPLVDTAKQGTFAGLSSQAVIDYLQELGVTGVELLPVHGFFDEPFLTEKGLNNYWGYNSIAFMAPHSGYLANKNGDIAEFRHMVSRLHHAGIEVILDVVFNHTAEGNHLGFHIQFSWHR</sequence>
<keyword evidence="3" id="KW-0378">Hydrolase</keyword>
<feature type="domain" description="Glycosyl hydrolase family 13 catalytic" evidence="2">
    <location>
        <begin position="43"/>
        <end position="143"/>
    </location>
</feature>
<dbReference type="PANTHER" id="PTHR43002">
    <property type="entry name" value="GLYCOGEN DEBRANCHING ENZYME"/>
    <property type="match status" value="1"/>
</dbReference>
<evidence type="ECO:0000256" key="1">
    <source>
        <dbReference type="ARBA" id="ARBA00023295"/>
    </source>
</evidence>
<evidence type="ECO:0000313" key="3">
    <source>
        <dbReference type="EMBL" id="MCT8986700.1"/>
    </source>
</evidence>
<evidence type="ECO:0000313" key="4">
    <source>
        <dbReference type="Proteomes" id="UP001431192"/>
    </source>
</evidence>
<reference evidence="3" key="1">
    <citation type="submission" date="2022-09" db="EMBL/GenBank/DDBJ databases">
        <title>Shewanella sp. KJ10-1 sp.nov, isolated from marine algae.</title>
        <authorList>
            <person name="Butt M."/>
            <person name="Lee J.K."/>
            <person name="Kim J.M."/>
            <person name="Choi D.G."/>
        </authorList>
    </citation>
    <scope>NUCLEOTIDE SEQUENCE</scope>
    <source>
        <strain evidence="3">KJ10-1</strain>
    </source>
</reference>
<dbReference type="Pfam" id="PF00128">
    <property type="entry name" value="Alpha-amylase"/>
    <property type="match status" value="1"/>
</dbReference>
<name>A0ABT2P217_9GAMM</name>
<accession>A0ABT2P217</accession>
<dbReference type="EMBL" id="JAODOQ010000001">
    <property type="protein sequence ID" value="MCT8986700.1"/>
    <property type="molecule type" value="Genomic_DNA"/>
</dbReference>
<protein>
    <submittedName>
        <fullName evidence="3">Alpha-amylase family glycosyl hydrolase</fullName>
    </submittedName>
</protein>
<dbReference type="InterPro" id="IPR017853">
    <property type="entry name" value="GH"/>
</dbReference>
<dbReference type="Proteomes" id="UP001431192">
    <property type="component" value="Unassembled WGS sequence"/>
</dbReference>
<keyword evidence="4" id="KW-1185">Reference proteome</keyword>
<evidence type="ECO:0000259" key="2">
    <source>
        <dbReference type="Pfam" id="PF00128"/>
    </source>
</evidence>
<comment type="caution">
    <text evidence="3">The sequence shown here is derived from an EMBL/GenBank/DDBJ whole genome shotgun (WGS) entry which is preliminary data.</text>
</comment>
<dbReference type="SUPFAM" id="SSF51445">
    <property type="entry name" value="(Trans)glycosidases"/>
    <property type="match status" value="1"/>
</dbReference>
<organism evidence="3 4">
    <name type="scientific">Shewanella phaeophyticola</name>
    <dbReference type="NCBI Taxonomy" id="2978345"/>
    <lineage>
        <taxon>Bacteria</taxon>
        <taxon>Pseudomonadati</taxon>
        <taxon>Pseudomonadota</taxon>
        <taxon>Gammaproteobacteria</taxon>
        <taxon>Alteromonadales</taxon>
        <taxon>Shewanellaceae</taxon>
        <taxon>Shewanella</taxon>
    </lineage>
</organism>
<proteinExistence type="predicted"/>
<keyword evidence="1" id="KW-0326">Glycosidase</keyword>
<dbReference type="Gene3D" id="3.20.20.80">
    <property type="entry name" value="Glycosidases"/>
    <property type="match status" value="1"/>
</dbReference>
<gene>
    <name evidence="3" type="ORF">N4T56_09630</name>
</gene>
<dbReference type="InterPro" id="IPR006047">
    <property type="entry name" value="GH13_cat_dom"/>
</dbReference>
<dbReference type="GO" id="GO:0016787">
    <property type="term" value="F:hydrolase activity"/>
    <property type="evidence" value="ECO:0007669"/>
    <property type="project" value="UniProtKB-KW"/>
</dbReference>